<evidence type="ECO:0000313" key="4">
    <source>
        <dbReference type="Proteomes" id="UP000002279"/>
    </source>
</evidence>
<dbReference type="Bgee" id="ENSOANG00000041607">
    <property type="expression patterns" value="Expressed in testis and 5 other cell types or tissues"/>
</dbReference>
<dbReference type="Ensembl" id="ENSOANT00000058641.1">
    <property type="protein sequence ID" value="ENSOANP00000035005.1"/>
    <property type="gene ID" value="ENSOANG00000041607.1"/>
</dbReference>
<evidence type="ECO:0000313" key="3">
    <source>
        <dbReference type="Ensembl" id="ENSOANP00000035005.1"/>
    </source>
</evidence>
<feature type="domain" description="UBX" evidence="2">
    <location>
        <begin position="200"/>
        <end position="277"/>
    </location>
</feature>
<accession>A0A6I8N255</accession>
<dbReference type="GO" id="GO:0005783">
    <property type="term" value="C:endoplasmic reticulum"/>
    <property type="evidence" value="ECO:0000318"/>
    <property type="project" value="GO_Central"/>
</dbReference>
<dbReference type="Proteomes" id="UP000002279">
    <property type="component" value="Chromosome 5"/>
</dbReference>
<dbReference type="GO" id="GO:0043130">
    <property type="term" value="F:ubiquitin binding"/>
    <property type="evidence" value="ECO:0000318"/>
    <property type="project" value="GO_Central"/>
</dbReference>
<reference evidence="3" key="3">
    <citation type="submission" date="2025-09" db="UniProtKB">
        <authorList>
            <consortium name="Ensembl"/>
        </authorList>
    </citation>
    <scope>IDENTIFICATION</scope>
    <source>
        <strain evidence="3">Glennie</strain>
    </source>
</reference>
<dbReference type="Pfam" id="PF00789">
    <property type="entry name" value="UBX"/>
    <property type="match status" value="1"/>
</dbReference>
<feature type="region of interest" description="Disordered" evidence="1">
    <location>
        <begin position="1"/>
        <end position="144"/>
    </location>
</feature>
<protein>
    <submittedName>
        <fullName evidence="3">UBX domain protein 10</fullName>
    </submittedName>
</protein>
<dbReference type="SMART" id="SM00166">
    <property type="entry name" value="UBX"/>
    <property type="match status" value="1"/>
</dbReference>
<reference evidence="3 4" key="1">
    <citation type="journal article" date="2008" name="Nature">
        <title>Genome analysis of the platypus reveals unique signatures of evolution.</title>
        <authorList>
            <person name="Warren W.C."/>
            <person name="Hillier L.W."/>
            <person name="Marshall Graves J.A."/>
            <person name="Birney E."/>
            <person name="Ponting C.P."/>
            <person name="Grutzner F."/>
            <person name="Belov K."/>
            <person name="Miller W."/>
            <person name="Clarke L."/>
            <person name="Chinwalla A.T."/>
            <person name="Yang S.P."/>
            <person name="Heger A."/>
            <person name="Locke D.P."/>
            <person name="Miethke P."/>
            <person name="Waters P.D."/>
            <person name="Veyrunes F."/>
            <person name="Fulton L."/>
            <person name="Fulton B."/>
            <person name="Graves T."/>
            <person name="Wallis J."/>
            <person name="Puente X.S."/>
            <person name="Lopez-Otin C."/>
            <person name="Ordonez G.R."/>
            <person name="Eichler E.E."/>
            <person name="Chen L."/>
            <person name="Cheng Z."/>
            <person name="Deakin J.E."/>
            <person name="Alsop A."/>
            <person name="Thompson K."/>
            <person name="Kirby P."/>
            <person name="Papenfuss A.T."/>
            <person name="Wakefield M.J."/>
            <person name="Olender T."/>
            <person name="Lancet D."/>
            <person name="Huttley G.A."/>
            <person name="Smit A.F."/>
            <person name="Pask A."/>
            <person name="Temple-Smith P."/>
            <person name="Batzer M.A."/>
            <person name="Walker J.A."/>
            <person name="Konkel M.K."/>
            <person name="Harris R.S."/>
            <person name="Whittington C.M."/>
            <person name="Wong E.S."/>
            <person name="Gemmell N.J."/>
            <person name="Buschiazzo E."/>
            <person name="Vargas Jentzsch I.M."/>
            <person name="Merkel A."/>
            <person name="Schmitz J."/>
            <person name="Zemann A."/>
            <person name="Churakov G."/>
            <person name="Kriegs J.O."/>
            <person name="Brosius J."/>
            <person name="Murchison E.P."/>
            <person name="Sachidanandam R."/>
            <person name="Smith C."/>
            <person name="Hannon G.J."/>
            <person name="Tsend-Ayush E."/>
            <person name="McMillan D."/>
            <person name="Attenborough R."/>
            <person name="Rens W."/>
            <person name="Ferguson-Smith M."/>
            <person name="Lefevre C.M."/>
            <person name="Sharp J.A."/>
            <person name="Nicholas K.R."/>
            <person name="Ray D.A."/>
            <person name="Kube M."/>
            <person name="Reinhardt R."/>
            <person name="Pringle T.H."/>
            <person name="Taylor J."/>
            <person name="Jones R.C."/>
            <person name="Nixon B."/>
            <person name="Dacheux J.L."/>
            <person name="Niwa H."/>
            <person name="Sekita Y."/>
            <person name="Huang X."/>
            <person name="Stark A."/>
            <person name="Kheradpour P."/>
            <person name="Kellis M."/>
            <person name="Flicek P."/>
            <person name="Chen Y."/>
            <person name="Webber C."/>
            <person name="Hardison R."/>
            <person name="Nelson J."/>
            <person name="Hallsworth-Pepin K."/>
            <person name="Delehaunty K."/>
            <person name="Markovic C."/>
            <person name="Minx P."/>
            <person name="Feng Y."/>
            <person name="Kremitzki C."/>
            <person name="Mitreva M."/>
            <person name="Glasscock J."/>
            <person name="Wylie T."/>
            <person name="Wohldmann P."/>
            <person name="Thiru P."/>
            <person name="Nhan M.N."/>
            <person name="Pohl C.S."/>
            <person name="Smith S.M."/>
            <person name="Hou S."/>
            <person name="Nefedov M."/>
            <person name="de Jong P.J."/>
            <person name="Renfree M.B."/>
            <person name="Mardis E.R."/>
            <person name="Wilson R.K."/>
        </authorList>
    </citation>
    <scope>NUCLEOTIDE SEQUENCE [LARGE SCALE GENOMIC DNA]</scope>
    <source>
        <strain evidence="3 4">Glennie</strain>
    </source>
</reference>
<reference evidence="3" key="2">
    <citation type="submission" date="2025-08" db="UniProtKB">
        <authorList>
            <consortium name="Ensembl"/>
        </authorList>
    </citation>
    <scope>IDENTIFICATION</scope>
    <source>
        <strain evidence="3">Glennie</strain>
    </source>
</reference>
<name>A0A6I8N255_ORNAN</name>
<dbReference type="KEGG" id="oaa:103165932"/>
<dbReference type="CTD" id="127733"/>
<dbReference type="GO" id="GO:0036503">
    <property type="term" value="P:ERAD pathway"/>
    <property type="evidence" value="ECO:0000318"/>
    <property type="project" value="GO_Central"/>
</dbReference>
<dbReference type="PROSITE" id="PS50033">
    <property type="entry name" value="UBX"/>
    <property type="match status" value="1"/>
</dbReference>
<proteinExistence type="predicted"/>
<dbReference type="OrthoDB" id="436606at2759"/>
<dbReference type="InterPro" id="IPR001012">
    <property type="entry name" value="UBX_dom"/>
</dbReference>
<dbReference type="InParanoid" id="A0A6I8N255"/>
<organism evidence="3 4">
    <name type="scientific">Ornithorhynchus anatinus</name>
    <name type="common">Duckbill platypus</name>
    <dbReference type="NCBI Taxonomy" id="9258"/>
    <lineage>
        <taxon>Eukaryota</taxon>
        <taxon>Metazoa</taxon>
        <taxon>Chordata</taxon>
        <taxon>Craniata</taxon>
        <taxon>Vertebrata</taxon>
        <taxon>Euteleostomi</taxon>
        <taxon>Mammalia</taxon>
        <taxon>Monotremata</taxon>
        <taxon>Ornithorhynchidae</taxon>
        <taxon>Ornithorhynchus</taxon>
    </lineage>
</organism>
<dbReference type="RefSeq" id="XP_028920365.1">
    <property type="nucleotide sequence ID" value="XM_029064532.2"/>
</dbReference>
<feature type="region of interest" description="Disordered" evidence="1">
    <location>
        <begin position="157"/>
        <end position="202"/>
    </location>
</feature>
<dbReference type="SUPFAM" id="SSF54236">
    <property type="entry name" value="Ubiquitin-like"/>
    <property type="match status" value="1"/>
</dbReference>
<dbReference type="GeneID" id="103165932"/>
<dbReference type="FunCoup" id="A0A6I8N255">
    <property type="interactions" value="144"/>
</dbReference>
<feature type="compositionally biased region" description="Basic residues" evidence="1">
    <location>
        <begin position="36"/>
        <end position="45"/>
    </location>
</feature>
<dbReference type="GeneTree" id="ENSGT00390000012939"/>
<gene>
    <name evidence="3" type="primary">UBXN10</name>
</gene>
<evidence type="ECO:0000256" key="1">
    <source>
        <dbReference type="SAM" id="MobiDB-lite"/>
    </source>
</evidence>
<feature type="compositionally biased region" description="Low complexity" evidence="1">
    <location>
        <begin position="55"/>
        <end position="84"/>
    </location>
</feature>
<dbReference type="AlphaFoldDB" id="A0A6I8N255"/>
<dbReference type="OMA" id="ADSFIWQ"/>
<dbReference type="CDD" id="cd17076">
    <property type="entry name" value="UBX_UBXN10"/>
    <property type="match status" value="1"/>
</dbReference>
<sequence length="281" mass="29747">MATETLLKPAPFEGGAAAGPVETSAGPPDPLAMHVTRPKSAKGRTRTSVNYSAGPEACSAPVPSSPAAAVPCEGPSRKQSVGSPAAPPPSQGAPGEILEPLQQPPLRPSSTLNKYRVLPSINRKSPAEGPAPTVPRRTGQLQPSATRELHLQGLCGEETASGPSKEGCSRPPALLPGEKPVIRAGTPSSPDVESQEEPPGREPQLLLAVRSPSGRRFVHHFRPTDSLRTVLAVAERKNMTSYSHCSVETMEVPRRSFSDLTRSLKECRILHKSVLCILPKE</sequence>
<evidence type="ECO:0000259" key="2">
    <source>
        <dbReference type="PROSITE" id="PS50033"/>
    </source>
</evidence>
<dbReference type="InterPro" id="IPR029071">
    <property type="entry name" value="Ubiquitin-like_domsf"/>
</dbReference>
<keyword evidence="4" id="KW-1185">Reference proteome</keyword>
<dbReference type="Gene3D" id="3.10.20.90">
    <property type="entry name" value="Phosphatidylinositol 3-kinase Catalytic Subunit, Chain A, domain 1"/>
    <property type="match status" value="1"/>
</dbReference>